<dbReference type="PANTHER" id="PTHR24421:SF61">
    <property type="entry name" value="OXYGEN SENSOR HISTIDINE KINASE NREB"/>
    <property type="match status" value="1"/>
</dbReference>
<accession>A0ABS2KVB4</accession>
<dbReference type="GO" id="GO:0016301">
    <property type="term" value="F:kinase activity"/>
    <property type="evidence" value="ECO:0007669"/>
    <property type="project" value="UniProtKB-KW"/>
</dbReference>
<dbReference type="InterPro" id="IPR036890">
    <property type="entry name" value="HATPase_C_sf"/>
</dbReference>
<dbReference type="SUPFAM" id="SSF55874">
    <property type="entry name" value="ATPase domain of HSP90 chaperone/DNA topoisomerase II/histidine kinase"/>
    <property type="match status" value="1"/>
</dbReference>
<feature type="transmembrane region" description="Helical" evidence="4">
    <location>
        <begin position="82"/>
        <end position="102"/>
    </location>
</feature>
<dbReference type="InterPro" id="IPR003594">
    <property type="entry name" value="HATPase_dom"/>
</dbReference>
<evidence type="ECO:0000259" key="5">
    <source>
        <dbReference type="Pfam" id="PF02518"/>
    </source>
</evidence>
<name>A0ABS2KVB4_9NOCA</name>
<evidence type="ECO:0000256" key="3">
    <source>
        <dbReference type="ARBA" id="ARBA00023012"/>
    </source>
</evidence>
<feature type="transmembrane region" description="Helical" evidence="4">
    <location>
        <begin position="21"/>
        <end position="41"/>
    </location>
</feature>
<dbReference type="Proteomes" id="UP000703038">
    <property type="component" value="Unassembled WGS sequence"/>
</dbReference>
<keyword evidence="3" id="KW-0902">Two-component regulatory system</keyword>
<evidence type="ECO:0000313" key="7">
    <source>
        <dbReference type="Proteomes" id="UP000703038"/>
    </source>
</evidence>
<feature type="transmembrane region" description="Helical" evidence="4">
    <location>
        <begin position="53"/>
        <end position="75"/>
    </location>
</feature>
<evidence type="ECO:0000256" key="1">
    <source>
        <dbReference type="ARBA" id="ARBA00022679"/>
    </source>
</evidence>
<keyword evidence="4" id="KW-0812">Transmembrane</keyword>
<dbReference type="Pfam" id="PF02518">
    <property type="entry name" value="HATPase_c"/>
    <property type="match status" value="1"/>
</dbReference>
<comment type="caution">
    <text evidence="6">The sequence shown here is derived from an EMBL/GenBank/DDBJ whole genome shotgun (WGS) entry which is preliminary data.</text>
</comment>
<keyword evidence="4" id="KW-1133">Transmembrane helix</keyword>
<protein>
    <submittedName>
        <fullName evidence="6">Signal transduction histidine kinase</fullName>
    </submittedName>
</protein>
<keyword evidence="2 6" id="KW-0418">Kinase</keyword>
<organism evidence="6 7">
    <name type="scientific">Rhodococcoides corynebacterioides</name>
    <dbReference type="NCBI Taxonomy" id="53972"/>
    <lineage>
        <taxon>Bacteria</taxon>
        <taxon>Bacillati</taxon>
        <taxon>Actinomycetota</taxon>
        <taxon>Actinomycetes</taxon>
        <taxon>Mycobacteriales</taxon>
        <taxon>Nocardiaceae</taxon>
        <taxon>Rhodococcoides</taxon>
    </lineage>
</organism>
<feature type="transmembrane region" description="Helical" evidence="4">
    <location>
        <begin position="168"/>
        <end position="186"/>
    </location>
</feature>
<feature type="domain" description="Histidine kinase/HSP90-like ATPase" evidence="5">
    <location>
        <begin position="311"/>
        <end position="396"/>
    </location>
</feature>
<dbReference type="RefSeq" id="WP_204868833.1">
    <property type="nucleotide sequence ID" value="NZ_JAFBBK010000001.1"/>
</dbReference>
<sequence>MTAAAVISGTAHRDESAADKIATLFGRFIGTGYLFYAVVSIPLIRDVATVTEAWWTPVALVAFFGPGLALLVASFSTAQRYVLPMAAACAFSYLLGLATWPFGWTGAELPDAKSTWFAAFPALSTLGAAVSMRPRWVFAQLIVVTLAVQTINFHVRESPDRSPFLADVAFAFSFSLTFVAASVMASRTGRILDETRLATYARAAGAAAMLARTVERRRFDGLIHDNVMSTLLSASRGPMSRELVAQAVGTLAELDALRDSDSGVTVFDVDQAVAHLRAAAGAVDPSARLEVVGEVANARVLSAEPIRTMGAALSEALRNSVRHAGPHSSRAVTVTVSSTELTSIVADDGSGFDPDHIPANRLGVRVSILDRMRRLPGGSATVRSAAGSGTVVELRWTFDG</sequence>
<dbReference type="Gene3D" id="3.30.565.10">
    <property type="entry name" value="Histidine kinase-like ATPase, C-terminal domain"/>
    <property type="match status" value="1"/>
</dbReference>
<feature type="transmembrane region" description="Helical" evidence="4">
    <location>
        <begin position="114"/>
        <end position="130"/>
    </location>
</feature>
<feature type="transmembrane region" description="Helical" evidence="4">
    <location>
        <begin position="137"/>
        <end position="156"/>
    </location>
</feature>
<evidence type="ECO:0000256" key="2">
    <source>
        <dbReference type="ARBA" id="ARBA00022777"/>
    </source>
</evidence>
<evidence type="ECO:0000313" key="6">
    <source>
        <dbReference type="EMBL" id="MBM7415889.1"/>
    </source>
</evidence>
<dbReference type="EMBL" id="JAFBBK010000001">
    <property type="protein sequence ID" value="MBM7415889.1"/>
    <property type="molecule type" value="Genomic_DNA"/>
</dbReference>
<evidence type="ECO:0000256" key="4">
    <source>
        <dbReference type="SAM" id="Phobius"/>
    </source>
</evidence>
<dbReference type="PANTHER" id="PTHR24421">
    <property type="entry name" value="NITRATE/NITRITE SENSOR PROTEIN NARX-RELATED"/>
    <property type="match status" value="1"/>
</dbReference>
<keyword evidence="4" id="KW-0472">Membrane</keyword>
<keyword evidence="1" id="KW-0808">Transferase</keyword>
<proteinExistence type="predicted"/>
<dbReference type="InterPro" id="IPR050482">
    <property type="entry name" value="Sensor_HK_TwoCompSys"/>
</dbReference>
<gene>
    <name evidence="6" type="ORF">JOE42_002622</name>
</gene>
<keyword evidence="7" id="KW-1185">Reference proteome</keyword>
<reference evidence="6 7" key="1">
    <citation type="submission" date="2021-01" db="EMBL/GenBank/DDBJ databases">
        <title>Genomics of switchgrass bacterial isolates.</title>
        <authorList>
            <person name="Shade A."/>
        </authorList>
    </citation>
    <scope>NUCLEOTIDE SEQUENCE [LARGE SCALE GENOMIC DNA]</scope>
    <source>
        <strain evidence="6 7">PvP111</strain>
    </source>
</reference>